<protein>
    <submittedName>
        <fullName evidence="4">Uncharacterized protein</fullName>
    </submittedName>
</protein>
<reference evidence="4 5" key="1">
    <citation type="submission" date="2018-11" db="EMBL/GenBank/DDBJ databases">
        <authorList>
            <consortium name="Pathogen Informatics"/>
        </authorList>
    </citation>
    <scope>NUCLEOTIDE SEQUENCE [LARGE SCALE GENOMIC DNA]</scope>
</reference>
<proteinExistence type="predicted"/>
<dbReference type="Pfam" id="PF03133">
    <property type="entry name" value="TTL"/>
    <property type="match status" value="1"/>
</dbReference>
<dbReference type="PROSITE" id="PS51221">
    <property type="entry name" value="TTL"/>
    <property type="match status" value="1"/>
</dbReference>
<accession>A0A3P7LL17</accession>
<dbReference type="Gene3D" id="3.30.470.20">
    <property type="entry name" value="ATP-grasp fold, B domain"/>
    <property type="match status" value="1"/>
</dbReference>
<keyword evidence="1" id="KW-0436">Ligase</keyword>
<dbReference type="InterPro" id="IPR004344">
    <property type="entry name" value="TTL/TTLL_fam"/>
</dbReference>
<dbReference type="OrthoDB" id="202825at2759"/>
<dbReference type="GO" id="GO:0005524">
    <property type="term" value="F:ATP binding"/>
    <property type="evidence" value="ECO:0007669"/>
    <property type="project" value="UniProtKB-KW"/>
</dbReference>
<organism evidence="4 5">
    <name type="scientific">Dibothriocephalus latus</name>
    <name type="common">Fish tapeworm</name>
    <name type="synonym">Diphyllobothrium latum</name>
    <dbReference type="NCBI Taxonomy" id="60516"/>
    <lineage>
        <taxon>Eukaryota</taxon>
        <taxon>Metazoa</taxon>
        <taxon>Spiralia</taxon>
        <taxon>Lophotrochozoa</taxon>
        <taxon>Platyhelminthes</taxon>
        <taxon>Cestoda</taxon>
        <taxon>Eucestoda</taxon>
        <taxon>Diphyllobothriidea</taxon>
        <taxon>Diphyllobothriidae</taxon>
        <taxon>Dibothriocephalus</taxon>
    </lineage>
</organism>
<sequence length="136" mass="15171">MCTEIPGCVTYIVKPSAGTQGKGIYLVQSPREYCDHEVDVALASQVPQTRKQTCQAREPPSCLTADSLGYLPAKEVVQRYEDHPVLVDGYKADLRIYVVLESVSPLRIHVYRDGLVRLASQRYEPPDPVNMHKVGT</sequence>
<dbReference type="GO" id="GO:0015631">
    <property type="term" value="F:tubulin binding"/>
    <property type="evidence" value="ECO:0007669"/>
    <property type="project" value="TreeGrafter"/>
</dbReference>
<keyword evidence="3" id="KW-0067">ATP-binding</keyword>
<evidence type="ECO:0000256" key="1">
    <source>
        <dbReference type="ARBA" id="ARBA00022598"/>
    </source>
</evidence>
<dbReference type="GO" id="GO:0070740">
    <property type="term" value="F:tubulin-glutamic acid ligase activity"/>
    <property type="evidence" value="ECO:0007669"/>
    <property type="project" value="TreeGrafter"/>
</dbReference>
<dbReference type="PANTHER" id="PTHR12241">
    <property type="entry name" value="TUBULIN POLYGLUTAMYLASE"/>
    <property type="match status" value="1"/>
</dbReference>
<dbReference type="Proteomes" id="UP000281553">
    <property type="component" value="Unassembled WGS sequence"/>
</dbReference>
<evidence type="ECO:0000313" key="4">
    <source>
        <dbReference type="EMBL" id="VDN12437.1"/>
    </source>
</evidence>
<gene>
    <name evidence="4" type="ORF">DILT_LOCUS8268</name>
</gene>
<dbReference type="GO" id="GO:0036064">
    <property type="term" value="C:ciliary basal body"/>
    <property type="evidence" value="ECO:0007669"/>
    <property type="project" value="TreeGrafter"/>
</dbReference>
<name>A0A3P7LL17_DIBLA</name>
<dbReference type="EMBL" id="UYRU01053895">
    <property type="protein sequence ID" value="VDN12437.1"/>
    <property type="molecule type" value="Genomic_DNA"/>
</dbReference>
<dbReference type="GO" id="GO:0000226">
    <property type="term" value="P:microtubule cytoskeleton organization"/>
    <property type="evidence" value="ECO:0007669"/>
    <property type="project" value="TreeGrafter"/>
</dbReference>
<keyword evidence="5" id="KW-1185">Reference proteome</keyword>
<dbReference type="SUPFAM" id="SSF56059">
    <property type="entry name" value="Glutathione synthetase ATP-binding domain-like"/>
    <property type="match status" value="1"/>
</dbReference>
<dbReference type="AlphaFoldDB" id="A0A3P7LL17"/>
<evidence type="ECO:0000313" key="5">
    <source>
        <dbReference type="Proteomes" id="UP000281553"/>
    </source>
</evidence>
<evidence type="ECO:0000256" key="3">
    <source>
        <dbReference type="ARBA" id="ARBA00022840"/>
    </source>
</evidence>
<keyword evidence="2" id="KW-0547">Nucleotide-binding</keyword>
<evidence type="ECO:0000256" key="2">
    <source>
        <dbReference type="ARBA" id="ARBA00022741"/>
    </source>
</evidence>